<proteinExistence type="predicted"/>
<name>A0ACC5T543_ENSAD</name>
<protein>
    <submittedName>
        <fullName evidence="1">Lipoprotein YmbA</fullName>
    </submittedName>
</protein>
<accession>A0ACC5T543</accession>
<dbReference type="Proteomes" id="UP000823773">
    <property type="component" value="Unassembled WGS sequence"/>
</dbReference>
<evidence type="ECO:0000313" key="1">
    <source>
        <dbReference type="EMBL" id="MBP1876198.1"/>
    </source>
</evidence>
<sequence>MHMRYIALLFVPLTIALLGLSGCATTSSSNTTYAQPQTSAPGLGASSTGNATAAPGYY</sequence>
<reference evidence="1" key="1">
    <citation type="submission" date="2021-03" db="EMBL/GenBank/DDBJ databases">
        <title>Genomic Encyclopedia of Type Strains, Phase IV (KMG-IV): sequencing the most valuable type-strain genomes for metagenomic binning, comparative biology and taxonomic classification.</title>
        <authorList>
            <person name="Goeker M."/>
        </authorList>
    </citation>
    <scope>NUCLEOTIDE SEQUENCE</scope>
    <source>
        <strain evidence="1">DSM 18131</strain>
    </source>
</reference>
<organism evidence="1 2">
    <name type="scientific">Ensifer adhaerens</name>
    <name type="common">Sinorhizobium morelense</name>
    <dbReference type="NCBI Taxonomy" id="106592"/>
    <lineage>
        <taxon>Bacteria</taxon>
        <taxon>Pseudomonadati</taxon>
        <taxon>Pseudomonadota</taxon>
        <taxon>Alphaproteobacteria</taxon>
        <taxon>Hyphomicrobiales</taxon>
        <taxon>Rhizobiaceae</taxon>
        <taxon>Sinorhizobium/Ensifer group</taxon>
        <taxon>Ensifer</taxon>
    </lineage>
</organism>
<evidence type="ECO:0000313" key="2">
    <source>
        <dbReference type="Proteomes" id="UP000823773"/>
    </source>
</evidence>
<comment type="caution">
    <text evidence="1">The sequence shown here is derived from an EMBL/GenBank/DDBJ whole genome shotgun (WGS) entry which is preliminary data.</text>
</comment>
<keyword evidence="1" id="KW-0449">Lipoprotein</keyword>
<gene>
    <name evidence="1" type="ORF">J2Z19_005947</name>
</gene>
<keyword evidence="2" id="KW-1185">Reference proteome</keyword>
<dbReference type="EMBL" id="JAGGJR010000015">
    <property type="protein sequence ID" value="MBP1876198.1"/>
    <property type="molecule type" value="Genomic_DNA"/>
</dbReference>